<protein>
    <submittedName>
        <fullName evidence="12">Potassium transport protein, high-affinity</fullName>
    </submittedName>
</protein>
<evidence type="ECO:0000256" key="1">
    <source>
        <dbReference type="ARBA" id="ARBA00004141"/>
    </source>
</evidence>
<dbReference type="PRINTS" id="PR01415">
    <property type="entry name" value="ANKYRIN"/>
</dbReference>
<evidence type="ECO:0000256" key="11">
    <source>
        <dbReference type="SAM" id="Phobius"/>
    </source>
</evidence>
<keyword evidence="3" id="KW-0633">Potassium transport</keyword>
<reference evidence="12 13" key="1">
    <citation type="submission" date="2016-10" db="EMBL/GenBank/DDBJ databases">
        <title>Genome sequencing of Aspergillus oryzae BCC7051.</title>
        <authorList>
            <person name="Thammarongtham C."/>
            <person name="Vorapreeda T."/>
            <person name="Nookaew I."/>
            <person name="Srisuk T."/>
            <person name="Land M."/>
            <person name="Jeennor S."/>
            <person name="Laoteng K."/>
        </authorList>
    </citation>
    <scope>NUCLEOTIDE SEQUENCE [LARGE SCALE GENOMIC DNA]</scope>
    <source>
        <strain evidence="12 13">BCC7051</strain>
    </source>
</reference>
<feature type="repeat" description="ANK" evidence="9">
    <location>
        <begin position="807"/>
        <end position="839"/>
    </location>
</feature>
<dbReference type="VEuPathDB" id="FungiDB:AO090011000733"/>
<evidence type="ECO:0000256" key="4">
    <source>
        <dbReference type="ARBA" id="ARBA00022692"/>
    </source>
</evidence>
<dbReference type="VEuPathDB" id="FungiDB:AO090011000734"/>
<feature type="compositionally biased region" description="Acidic residues" evidence="10">
    <location>
        <begin position="153"/>
        <end position="169"/>
    </location>
</feature>
<keyword evidence="9" id="KW-0040">ANK repeat</keyword>
<dbReference type="SMART" id="SM00248">
    <property type="entry name" value="ANK"/>
    <property type="match status" value="6"/>
</dbReference>
<feature type="transmembrane region" description="Helical" evidence="11">
    <location>
        <begin position="352"/>
        <end position="379"/>
    </location>
</feature>
<dbReference type="SUPFAM" id="SSF48403">
    <property type="entry name" value="Ankyrin repeat"/>
    <property type="match status" value="1"/>
</dbReference>
<feature type="transmembrane region" description="Helical" evidence="11">
    <location>
        <begin position="558"/>
        <end position="582"/>
    </location>
</feature>
<feature type="repeat" description="ANK" evidence="9">
    <location>
        <begin position="774"/>
        <end position="806"/>
    </location>
</feature>
<feature type="region of interest" description="Disordered" evidence="10">
    <location>
        <begin position="137"/>
        <end position="194"/>
    </location>
</feature>
<feature type="transmembrane region" description="Helical" evidence="11">
    <location>
        <begin position="20"/>
        <end position="38"/>
    </location>
</feature>
<dbReference type="InterPro" id="IPR002110">
    <property type="entry name" value="Ankyrin_rpt"/>
</dbReference>
<comment type="caution">
    <text evidence="12">The sequence shown here is derived from an EMBL/GenBank/DDBJ whole genome shotgun (WGS) entry which is preliminary data.</text>
</comment>
<dbReference type="Pfam" id="PF00023">
    <property type="entry name" value="Ank"/>
    <property type="match status" value="1"/>
</dbReference>
<keyword evidence="6 11" id="KW-1133">Transmembrane helix</keyword>
<keyword evidence="8 11" id="KW-0472">Membrane</keyword>
<evidence type="ECO:0000313" key="13">
    <source>
        <dbReference type="Proteomes" id="UP000190312"/>
    </source>
</evidence>
<dbReference type="Pfam" id="PF02386">
    <property type="entry name" value="TrkH"/>
    <property type="match status" value="1"/>
</dbReference>
<feature type="transmembrane region" description="Helical" evidence="11">
    <location>
        <begin position="280"/>
        <end position="302"/>
    </location>
</feature>
<dbReference type="InterPro" id="IPR004773">
    <property type="entry name" value="K/Na_transp_Trk1/HKT1"/>
</dbReference>
<evidence type="ECO:0000256" key="3">
    <source>
        <dbReference type="ARBA" id="ARBA00022538"/>
    </source>
</evidence>
<evidence type="ECO:0000256" key="2">
    <source>
        <dbReference type="ARBA" id="ARBA00022448"/>
    </source>
</evidence>
<feature type="compositionally biased region" description="Low complexity" evidence="10">
    <location>
        <begin position="137"/>
        <end position="150"/>
    </location>
</feature>
<dbReference type="eggNOG" id="KOG1341">
    <property type="taxonomic scope" value="Eukaryota"/>
</dbReference>
<dbReference type="InterPro" id="IPR051143">
    <property type="entry name" value="TrkH_K-transport"/>
</dbReference>
<evidence type="ECO:0000256" key="5">
    <source>
        <dbReference type="ARBA" id="ARBA00022958"/>
    </source>
</evidence>
<evidence type="ECO:0000256" key="10">
    <source>
        <dbReference type="SAM" id="MobiDB-lite"/>
    </source>
</evidence>
<feature type="transmembrane region" description="Helical" evidence="11">
    <location>
        <begin position="475"/>
        <end position="495"/>
    </location>
</feature>
<dbReference type="InterPro" id="IPR003445">
    <property type="entry name" value="Cat_transpt"/>
</dbReference>
<evidence type="ECO:0000256" key="6">
    <source>
        <dbReference type="ARBA" id="ARBA00022989"/>
    </source>
</evidence>
<keyword evidence="2" id="KW-0813">Transport</keyword>
<dbReference type="EMBL" id="MKZY01000007">
    <property type="protein sequence ID" value="OOO07138.1"/>
    <property type="molecule type" value="Genomic_DNA"/>
</dbReference>
<dbReference type="Proteomes" id="UP000190312">
    <property type="component" value="Unassembled WGS sequence"/>
</dbReference>
<keyword evidence="4 11" id="KW-0812">Transmembrane</keyword>
<keyword evidence="7" id="KW-0406">Ion transport</keyword>
<dbReference type="PANTHER" id="PTHR31064">
    <property type="entry name" value="POTASSIUM TRANSPORT PROTEIN DDB_G0292412-RELATED"/>
    <property type="match status" value="1"/>
</dbReference>
<dbReference type="Gene3D" id="1.25.40.20">
    <property type="entry name" value="Ankyrin repeat-containing domain"/>
    <property type="match status" value="3"/>
</dbReference>
<dbReference type="PANTHER" id="PTHR31064:SF30">
    <property type="entry name" value="HIGH-AFFINITY POTASSIUM TRANSPORT PROTEIN-RELATED"/>
    <property type="match status" value="1"/>
</dbReference>
<dbReference type="GO" id="GO:0140107">
    <property type="term" value="F:high-affinity potassium ion transmembrane transporter activity"/>
    <property type="evidence" value="ECO:0007669"/>
    <property type="project" value="TreeGrafter"/>
</dbReference>
<feature type="transmembrane region" description="Helical" evidence="11">
    <location>
        <begin position="72"/>
        <end position="97"/>
    </location>
</feature>
<dbReference type="OrthoDB" id="9999863at2759"/>
<feature type="transmembrane region" description="Helical" evidence="11">
    <location>
        <begin position="414"/>
        <end position="434"/>
    </location>
</feature>
<dbReference type="GO" id="GO:0005886">
    <property type="term" value="C:plasma membrane"/>
    <property type="evidence" value="ECO:0007669"/>
    <property type="project" value="TreeGrafter"/>
</dbReference>
<comment type="subcellular location">
    <subcellularLocation>
        <location evidence="1">Membrane</location>
        <topology evidence="1">Multi-pass membrane protein</topology>
    </subcellularLocation>
</comment>
<sequence length="928" mass="104653">MPPYPEPQADSSPLRLHHHYFYIIIWALVASIILYIPGGLSFVDALLLASGAATQTGLNPIDLKDLHISQQITLWLVPMVTNVVFLHTLLVLIRIYWFRKRFKSAIREAKAVCHSQRQRMNQALDYEARRPIGLNRTITDTTDTTTTAFDSSDRDDEEQPLLGSTDDEISPGASPKTRVGDHSPVGYQTFKPAAIGPSSPRITFYESDRDYEARQKRRSSFSRRRSFSEAVNEAFPRTDSPNTPVLPSLMWQHSIASYSDWDEDQKEELGGIEYRALKTLMVILVGYFLAFHLLGIILFIPWIMTDSKYGGMVKDMGLNRPWWAVFTAGSAFHDLGYTLSPDSMASFRNAAFPLLVMTFLVVIGNTGFPCMLRLIIWLISKFTTYGSPLDDEVHYLLEHPRRCFTMLFPRSETWRLAGVLLLLNALDLFIFYTLQENPQSNPFSPGLRLVDGLFQIASTRTAGFSITSLGTLHPAVQVSFVVMMYISAFPIAIAIRKTNVYEEKSLGIYDDEDKPNPHGLAAHIQRQLGFDLWYVMLGFFLISVTEGKRIQQTHGRDFAFSLFPLLFEIVSAYGTVGLSLGYPKTETSLSAQFNPVSKLIIIAMQVRGRHRGLPHALDHAILLPCDVHQDQQGEWWWKRWLKRKSSNISNFFSHGDGGEDLERLSLLLLEKGANLENEDYMAFTALIWAAKNGHQGVVKQLLEKGAIVDRHEGVARLLLEKGANPEYGDTKGYTPLIWAAKKGHEGIFRLLVEKGANIEHEDDRGHGDFVDRIIYSTPLLIATFQGHEHVARLLLDYGADIECKDEEDCTPLIWAAIQGHTGLVSLLLERGADMNCEDEDSNTPLIHAAKNGDKVVVKLLLEKGPHDLERKNWHRMTALACADANEYQDVVSLLLEYGAKREQLQPPDLSVILSYYSASYTNKDDENV</sequence>
<gene>
    <name evidence="12" type="ORF">OAory_01093410</name>
</gene>
<feature type="repeat" description="ANK" evidence="9">
    <location>
        <begin position="731"/>
        <end position="763"/>
    </location>
</feature>
<dbReference type="GO" id="GO:0030007">
    <property type="term" value="P:intracellular potassium ion homeostasis"/>
    <property type="evidence" value="ECO:0007669"/>
    <property type="project" value="TreeGrafter"/>
</dbReference>
<dbReference type="NCBIfam" id="TIGR00934">
    <property type="entry name" value="2a38euk"/>
    <property type="match status" value="1"/>
</dbReference>
<evidence type="ECO:0000313" key="12">
    <source>
        <dbReference type="EMBL" id="OOO07138.1"/>
    </source>
</evidence>
<name>A0A1S9DDH4_ASPOZ</name>
<dbReference type="AlphaFoldDB" id="A0A1S9DDH4"/>
<feature type="repeat" description="ANK" evidence="9">
    <location>
        <begin position="840"/>
        <end position="864"/>
    </location>
</feature>
<evidence type="ECO:0000256" key="8">
    <source>
        <dbReference type="ARBA" id="ARBA00023136"/>
    </source>
</evidence>
<feature type="repeat" description="ANK" evidence="9">
    <location>
        <begin position="681"/>
        <end position="713"/>
    </location>
</feature>
<dbReference type="PROSITE" id="PS50088">
    <property type="entry name" value="ANK_REPEAT"/>
    <property type="match status" value="5"/>
</dbReference>
<keyword evidence="5" id="KW-0630">Potassium</keyword>
<dbReference type="InterPro" id="IPR036770">
    <property type="entry name" value="Ankyrin_rpt-contain_sf"/>
</dbReference>
<organism evidence="12 13">
    <name type="scientific">Aspergillus oryzae</name>
    <name type="common">Yellow koji mold</name>
    <dbReference type="NCBI Taxonomy" id="5062"/>
    <lineage>
        <taxon>Eukaryota</taxon>
        <taxon>Fungi</taxon>
        <taxon>Dikarya</taxon>
        <taxon>Ascomycota</taxon>
        <taxon>Pezizomycotina</taxon>
        <taxon>Eurotiomycetes</taxon>
        <taxon>Eurotiomycetidae</taxon>
        <taxon>Eurotiales</taxon>
        <taxon>Aspergillaceae</taxon>
        <taxon>Aspergillus</taxon>
        <taxon>Aspergillus subgen. Circumdati</taxon>
    </lineage>
</organism>
<accession>A0A1S9DDH4</accession>
<dbReference type="GO" id="GO:1990573">
    <property type="term" value="P:potassium ion import across plasma membrane"/>
    <property type="evidence" value="ECO:0007669"/>
    <property type="project" value="TreeGrafter"/>
</dbReference>
<evidence type="ECO:0000256" key="9">
    <source>
        <dbReference type="PROSITE-ProRule" id="PRU00023"/>
    </source>
</evidence>
<dbReference type="Pfam" id="PF12796">
    <property type="entry name" value="Ank_2"/>
    <property type="match status" value="2"/>
</dbReference>
<proteinExistence type="predicted"/>
<evidence type="ECO:0000256" key="7">
    <source>
        <dbReference type="ARBA" id="ARBA00023065"/>
    </source>
</evidence>
<dbReference type="PROSITE" id="PS50297">
    <property type="entry name" value="ANK_REP_REGION"/>
    <property type="match status" value="5"/>
</dbReference>